<sequence>MYAMSSVGYGDRRESMRMEYQNRGGIIPTGWRIPEDMEADSESSPTAQRHGVGSKRPSRSQRPDMEVKSSWSMKTMKRPFQKKDSRPYLIDP</sequence>
<gene>
    <name evidence="2" type="ORF">CYMTET_16295</name>
</gene>
<evidence type="ECO:0000313" key="3">
    <source>
        <dbReference type="Proteomes" id="UP001190700"/>
    </source>
</evidence>
<reference evidence="2 3" key="1">
    <citation type="journal article" date="2015" name="Genome Biol. Evol.">
        <title>Comparative Genomics of a Bacterivorous Green Alga Reveals Evolutionary Causalities and Consequences of Phago-Mixotrophic Mode of Nutrition.</title>
        <authorList>
            <person name="Burns J.A."/>
            <person name="Paasch A."/>
            <person name="Narechania A."/>
            <person name="Kim E."/>
        </authorList>
    </citation>
    <scope>NUCLEOTIDE SEQUENCE [LARGE SCALE GENOMIC DNA]</scope>
    <source>
        <strain evidence="2 3">PLY_AMNH</strain>
    </source>
</reference>
<evidence type="ECO:0000313" key="2">
    <source>
        <dbReference type="EMBL" id="KAK3275582.1"/>
    </source>
</evidence>
<organism evidence="2 3">
    <name type="scientific">Cymbomonas tetramitiformis</name>
    <dbReference type="NCBI Taxonomy" id="36881"/>
    <lineage>
        <taxon>Eukaryota</taxon>
        <taxon>Viridiplantae</taxon>
        <taxon>Chlorophyta</taxon>
        <taxon>Pyramimonadophyceae</taxon>
        <taxon>Pyramimonadales</taxon>
        <taxon>Pyramimonadaceae</taxon>
        <taxon>Cymbomonas</taxon>
    </lineage>
</organism>
<protein>
    <submittedName>
        <fullName evidence="2">Uncharacterized protein</fullName>
    </submittedName>
</protein>
<feature type="region of interest" description="Disordered" evidence="1">
    <location>
        <begin position="26"/>
        <end position="92"/>
    </location>
</feature>
<accession>A0AAE0L8B1</accession>
<keyword evidence="3" id="KW-1185">Reference proteome</keyword>
<name>A0AAE0L8B1_9CHLO</name>
<comment type="caution">
    <text evidence="2">The sequence shown here is derived from an EMBL/GenBank/DDBJ whole genome shotgun (WGS) entry which is preliminary data.</text>
</comment>
<dbReference type="Proteomes" id="UP001190700">
    <property type="component" value="Unassembled WGS sequence"/>
</dbReference>
<dbReference type="EMBL" id="LGRX02007138">
    <property type="protein sequence ID" value="KAK3275582.1"/>
    <property type="molecule type" value="Genomic_DNA"/>
</dbReference>
<dbReference type="AlphaFoldDB" id="A0AAE0L8B1"/>
<proteinExistence type="predicted"/>
<evidence type="ECO:0000256" key="1">
    <source>
        <dbReference type="SAM" id="MobiDB-lite"/>
    </source>
</evidence>